<protein>
    <submittedName>
        <fullName evidence="4">Myb-like domain-containing protein</fullName>
    </submittedName>
</protein>
<dbReference type="SUPFAM" id="SSF46689">
    <property type="entry name" value="Homeodomain-like"/>
    <property type="match status" value="1"/>
</dbReference>
<evidence type="ECO:0000313" key="4">
    <source>
        <dbReference type="WBParaSite" id="TTAC_0000327401-mRNA-1"/>
    </source>
</evidence>
<dbReference type="CDD" id="cd11660">
    <property type="entry name" value="SANT_TRF"/>
    <property type="match status" value="1"/>
</dbReference>
<feature type="domain" description="Myb-like" evidence="1">
    <location>
        <begin position="221"/>
        <end position="277"/>
    </location>
</feature>
<evidence type="ECO:0000259" key="1">
    <source>
        <dbReference type="PROSITE" id="PS50090"/>
    </source>
</evidence>
<proteinExistence type="predicted"/>
<dbReference type="WBParaSite" id="TTAC_0000327401-mRNA-1">
    <property type="protein sequence ID" value="TTAC_0000327401-mRNA-1"/>
    <property type="gene ID" value="TTAC_0000327401"/>
</dbReference>
<sequence>MDVVISTFLSDVFEQEEPNLEKFRVDVKVLHFWEMIEFGAVLLYVETLMLSSLMKTYQDAKRNASPECITQTLDRARAVLLQMDSQASFLAKSCSGPSTNTIRLSINCMGSYGHEHHLVEEKVLTSWRGALDVFHPPLSVATQTDTTMELQNLPQSTPNKNCQVRRLLPRGHTNLPHGLCTPPDSPTETLPKLKVSKKARNLSLTLRSCDQNDAASIAMEGRARRRKPWTLSETLALWHAVQLAIPGPPSWAKIRDEVFPSSRRTNVDLKDRWRVIMRDPTLQTYVRQYYEKWLASRNPT</sequence>
<reference evidence="4" key="1">
    <citation type="submission" date="2017-02" db="UniProtKB">
        <authorList>
            <consortium name="WormBaseParasite"/>
        </authorList>
    </citation>
    <scope>IDENTIFICATION</scope>
</reference>
<evidence type="ECO:0000313" key="2">
    <source>
        <dbReference type="EMBL" id="VDM22259.1"/>
    </source>
</evidence>
<dbReference type="AlphaFoldDB" id="A0A0R3WR84"/>
<reference evidence="2 3" key="2">
    <citation type="submission" date="2018-11" db="EMBL/GenBank/DDBJ databases">
        <authorList>
            <consortium name="Pathogen Informatics"/>
        </authorList>
    </citation>
    <scope>NUCLEOTIDE SEQUENCE [LARGE SCALE GENOMIC DNA]</scope>
</reference>
<accession>A0A0R3WR84</accession>
<dbReference type="Gene3D" id="1.10.246.220">
    <property type="match status" value="1"/>
</dbReference>
<dbReference type="OrthoDB" id="608866at2759"/>
<keyword evidence="3" id="KW-1185">Reference proteome</keyword>
<name>A0A0R3WR84_HYDTA</name>
<dbReference type="InterPro" id="IPR001005">
    <property type="entry name" value="SANT/Myb"/>
</dbReference>
<dbReference type="Proteomes" id="UP000274429">
    <property type="component" value="Unassembled WGS sequence"/>
</dbReference>
<dbReference type="InterPro" id="IPR009057">
    <property type="entry name" value="Homeodomain-like_sf"/>
</dbReference>
<dbReference type="EMBL" id="UYWX01002140">
    <property type="protein sequence ID" value="VDM22259.1"/>
    <property type="molecule type" value="Genomic_DNA"/>
</dbReference>
<dbReference type="PROSITE" id="PS50090">
    <property type="entry name" value="MYB_LIKE"/>
    <property type="match status" value="1"/>
</dbReference>
<organism evidence="4">
    <name type="scientific">Hydatigena taeniaeformis</name>
    <name type="common">Feline tapeworm</name>
    <name type="synonym">Taenia taeniaeformis</name>
    <dbReference type="NCBI Taxonomy" id="6205"/>
    <lineage>
        <taxon>Eukaryota</taxon>
        <taxon>Metazoa</taxon>
        <taxon>Spiralia</taxon>
        <taxon>Lophotrochozoa</taxon>
        <taxon>Platyhelminthes</taxon>
        <taxon>Cestoda</taxon>
        <taxon>Eucestoda</taxon>
        <taxon>Cyclophyllidea</taxon>
        <taxon>Taeniidae</taxon>
        <taxon>Hydatigera</taxon>
    </lineage>
</organism>
<evidence type="ECO:0000313" key="3">
    <source>
        <dbReference type="Proteomes" id="UP000274429"/>
    </source>
</evidence>
<gene>
    <name evidence="2" type="ORF">TTAC_LOCUS3259</name>
</gene>